<keyword evidence="7" id="KW-1185">Reference proteome</keyword>
<protein>
    <submittedName>
        <fullName evidence="6">DoxX family protein</fullName>
    </submittedName>
</protein>
<evidence type="ECO:0000313" key="6">
    <source>
        <dbReference type="EMBL" id="RMB59438.1"/>
    </source>
</evidence>
<feature type="transmembrane region" description="Helical" evidence="5">
    <location>
        <begin position="6"/>
        <end position="24"/>
    </location>
</feature>
<dbReference type="InterPro" id="IPR032808">
    <property type="entry name" value="DoxX"/>
</dbReference>
<accession>A0A3M0G4D8</accession>
<feature type="transmembrane region" description="Helical" evidence="5">
    <location>
        <begin position="75"/>
        <end position="92"/>
    </location>
</feature>
<keyword evidence="3 5" id="KW-1133">Transmembrane helix</keyword>
<dbReference type="Proteomes" id="UP000281985">
    <property type="component" value="Unassembled WGS sequence"/>
</dbReference>
<evidence type="ECO:0000313" key="7">
    <source>
        <dbReference type="Proteomes" id="UP000281985"/>
    </source>
</evidence>
<name>A0A3M0G4D8_9FLAO</name>
<keyword evidence="2 5" id="KW-0812">Transmembrane</keyword>
<evidence type="ECO:0000256" key="4">
    <source>
        <dbReference type="ARBA" id="ARBA00023136"/>
    </source>
</evidence>
<reference evidence="6 7" key="1">
    <citation type="submission" date="2018-10" db="EMBL/GenBank/DDBJ databases">
        <title>Dokdonia luteus sp. nov., isolated from sea water.</title>
        <authorList>
            <person name="Zhou L.Y."/>
            <person name="Du Z.J."/>
        </authorList>
    </citation>
    <scope>NUCLEOTIDE SEQUENCE [LARGE SCALE GENOMIC DNA]</scope>
    <source>
        <strain evidence="6 7">SH27</strain>
    </source>
</reference>
<dbReference type="OrthoDB" id="1493324at2"/>
<sequence>MEYFSYALQLIVGLSLLNVWLLQYNKPTQWRGGNAQNIKEEFQVYGLPVWMCYAVGTLKVIGALGLIAAIWFPELLRPCAIGLAILLAGSVVMHFKINDPLKKSFPALLFLSMCVYLALSI</sequence>
<comment type="caution">
    <text evidence="6">The sequence shown here is derived from an EMBL/GenBank/DDBJ whole genome shotgun (WGS) entry which is preliminary data.</text>
</comment>
<evidence type="ECO:0000256" key="1">
    <source>
        <dbReference type="ARBA" id="ARBA00004141"/>
    </source>
</evidence>
<gene>
    <name evidence="6" type="ORF">EAX61_07575</name>
</gene>
<evidence type="ECO:0000256" key="2">
    <source>
        <dbReference type="ARBA" id="ARBA00022692"/>
    </source>
</evidence>
<evidence type="ECO:0000256" key="3">
    <source>
        <dbReference type="ARBA" id="ARBA00022989"/>
    </source>
</evidence>
<keyword evidence="4 5" id="KW-0472">Membrane</keyword>
<feature type="transmembrane region" description="Helical" evidence="5">
    <location>
        <begin position="45"/>
        <end position="69"/>
    </location>
</feature>
<dbReference type="RefSeq" id="WP_121917076.1">
    <property type="nucleotide sequence ID" value="NZ_REFV01000006.1"/>
</dbReference>
<evidence type="ECO:0000256" key="5">
    <source>
        <dbReference type="SAM" id="Phobius"/>
    </source>
</evidence>
<organism evidence="6 7">
    <name type="scientific">Dokdonia sinensis</name>
    <dbReference type="NCBI Taxonomy" id="2479847"/>
    <lineage>
        <taxon>Bacteria</taxon>
        <taxon>Pseudomonadati</taxon>
        <taxon>Bacteroidota</taxon>
        <taxon>Flavobacteriia</taxon>
        <taxon>Flavobacteriales</taxon>
        <taxon>Flavobacteriaceae</taxon>
        <taxon>Dokdonia</taxon>
    </lineage>
</organism>
<dbReference type="Pfam" id="PF13564">
    <property type="entry name" value="DoxX_2"/>
    <property type="match status" value="1"/>
</dbReference>
<proteinExistence type="predicted"/>
<dbReference type="EMBL" id="REFV01000006">
    <property type="protein sequence ID" value="RMB59438.1"/>
    <property type="molecule type" value="Genomic_DNA"/>
</dbReference>
<dbReference type="GO" id="GO:0016020">
    <property type="term" value="C:membrane"/>
    <property type="evidence" value="ECO:0007669"/>
    <property type="project" value="UniProtKB-SubCell"/>
</dbReference>
<dbReference type="AlphaFoldDB" id="A0A3M0G4D8"/>
<comment type="subcellular location">
    <subcellularLocation>
        <location evidence="1">Membrane</location>
        <topology evidence="1">Multi-pass membrane protein</topology>
    </subcellularLocation>
</comment>